<protein>
    <recommendedName>
        <fullName evidence="9">Amino acid permease/ SLC12A domain-containing protein</fullName>
    </recommendedName>
</protein>
<dbReference type="GO" id="GO:0016020">
    <property type="term" value="C:membrane"/>
    <property type="evidence" value="ECO:0007669"/>
    <property type="project" value="UniProtKB-SubCell"/>
</dbReference>
<dbReference type="OrthoDB" id="3900342at2759"/>
<feature type="transmembrane region" description="Helical" evidence="8">
    <location>
        <begin position="163"/>
        <end position="182"/>
    </location>
</feature>
<feature type="transmembrane region" description="Helical" evidence="8">
    <location>
        <begin position="289"/>
        <end position="308"/>
    </location>
</feature>
<dbReference type="PIRSF" id="PIRSF006060">
    <property type="entry name" value="AA_transporter"/>
    <property type="match status" value="1"/>
</dbReference>
<evidence type="ECO:0000259" key="9">
    <source>
        <dbReference type="Pfam" id="PF00324"/>
    </source>
</evidence>
<dbReference type="Gene3D" id="1.20.1740.10">
    <property type="entry name" value="Amino acid/polyamine transporter I"/>
    <property type="match status" value="1"/>
</dbReference>
<dbReference type="PANTHER" id="PTHR43341:SF4">
    <property type="entry name" value="ARGININE PERMEASE CAN1-RELATED"/>
    <property type="match status" value="1"/>
</dbReference>
<feature type="transmembrane region" description="Helical" evidence="8">
    <location>
        <begin position="419"/>
        <end position="440"/>
    </location>
</feature>
<dbReference type="InterPro" id="IPR004840">
    <property type="entry name" value="Amino_acid_permease_CS"/>
</dbReference>
<feature type="transmembrane region" description="Helical" evidence="8">
    <location>
        <begin position="495"/>
        <end position="516"/>
    </location>
</feature>
<dbReference type="Pfam" id="PF00324">
    <property type="entry name" value="AA_permease"/>
    <property type="match status" value="1"/>
</dbReference>
<dbReference type="Proteomes" id="UP000013776">
    <property type="component" value="Unassembled WGS sequence"/>
</dbReference>
<dbReference type="STRING" id="1097556.R4XCQ5"/>
<sequence length="559" mass="61450">MASYEMENVGSSNKTNTGNNNFSEKSNIQNVYEVASEPQVGQVHTVHRDLKSRHLQMIAIGGTIGTGLFIGSGNALRHGGPVGALLGYIFMGVFVYFMMLSLGEMTAWMPAAGGFTRFTTQFIDPAAGFAVGWNYFYCFAITLPAEITAASIVIQYWDTNTNHLAIYITIMLVAAVLINLFGAKGYGESEFWLAIIKVLAIVGLIFLGLLLDMGVDSTTGYIGFRYWKEPGAFNKTYLDIANAGTARFLGFWATLTQAAFSYLGVEIVCVTAGEAQNPRRNVPKAIRRVIYRIAIFYYLGILVIGLLVPYNSPRLLSALAGKHTAAASPFVLAIKNAGIPVLPHIINAVILSSAFSAGNSDLYTSSRTLYALAIEGKAPRIFARCTASGLPYYAVGFTSLFGLLSYLNLSSGSSAAFGWLSNLTTVAGLFTWTMICWSYIRFYNAMKVQNFDRKQLPMVGFFQPYAAYICVVIFPIIIFFNGFSTMVGTFAAQDFVAAYIGVPIFFIPWIVYKIYYRTKMVPLESMDIIGNAREVDQEEKDNPAFIPTTWYGKTWAAVM</sequence>
<name>R4XCQ5_TAPDE</name>
<dbReference type="FunFam" id="1.20.1740.10:FF:000006">
    <property type="entry name" value="General amino acid permease"/>
    <property type="match status" value="1"/>
</dbReference>
<feature type="transmembrane region" description="Helical" evidence="8">
    <location>
        <begin position="135"/>
        <end position="157"/>
    </location>
</feature>
<dbReference type="eggNOG" id="KOG1286">
    <property type="taxonomic scope" value="Eukaryota"/>
</dbReference>
<keyword evidence="5 8" id="KW-1133">Transmembrane helix</keyword>
<feature type="transmembrane region" description="Helical" evidence="8">
    <location>
        <begin position="57"/>
        <end position="76"/>
    </location>
</feature>
<keyword evidence="3 8" id="KW-0812">Transmembrane</keyword>
<dbReference type="PROSITE" id="PS00218">
    <property type="entry name" value="AMINO_ACID_PERMEASE_1"/>
    <property type="match status" value="1"/>
</dbReference>
<keyword evidence="4" id="KW-0029">Amino-acid transport</keyword>
<organism evidence="10 11">
    <name type="scientific">Taphrina deformans (strain PYCC 5710 / ATCC 11124 / CBS 356.35 / IMI 108563 / JCM 9778 / NBRC 8474)</name>
    <name type="common">Peach leaf curl fungus</name>
    <name type="synonym">Lalaria deformans</name>
    <dbReference type="NCBI Taxonomy" id="1097556"/>
    <lineage>
        <taxon>Eukaryota</taxon>
        <taxon>Fungi</taxon>
        <taxon>Dikarya</taxon>
        <taxon>Ascomycota</taxon>
        <taxon>Taphrinomycotina</taxon>
        <taxon>Taphrinomycetes</taxon>
        <taxon>Taphrinales</taxon>
        <taxon>Taphrinaceae</taxon>
        <taxon>Taphrina</taxon>
    </lineage>
</organism>
<feature type="transmembrane region" description="Helical" evidence="8">
    <location>
        <begin position="390"/>
        <end position="407"/>
    </location>
</feature>
<evidence type="ECO:0000256" key="3">
    <source>
        <dbReference type="ARBA" id="ARBA00022692"/>
    </source>
</evidence>
<feature type="region of interest" description="Disordered" evidence="7">
    <location>
        <begin position="1"/>
        <end position="22"/>
    </location>
</feature>
<keyword evidence="2" id="KW-0813">Transport</keyword>
<evidence type="ECO:0000256" key="2">
    <source>
        <dbReference type="ARBA" id="ARBA00022448"/>
    </source>
</evidence>
<feature type="transmembrane region" description="Helical" evidence="8">
    <location>
        <begin position="82"/>
        <end position="102"/>
    </location>
</feature>
<dbReference type="GO" id="GO:0015171">
    <property type="term" value="F:amino acid transmembrane transporter activity"/>
    <property type="evidence" value="ECO:0007669"/>
    <property type="project" value="TreeGrafter"/>
</dbReference>
<comment type="caution">
    <text evidence="10">The sequence shown here is derived from an EMBL/GenBank/DDBJ whole genome shotgun (WGS) entry which is preliminary data.</text>
</comment>
<evidence type="ECO:0000256" key="1">
    <source>
        <dbReference type="ARBA" id="ARBA00004141"/>
    </source>
</evidence>
<accession>R4XCQ5</accession>
<keyword evidence="11" id="KW-1185">Reference proteome</keyword>
<dbReference type="PANTHER" id="PTHR43341">
    <property type="entry name" value="AMINO ACID PERMEASE"/>
    <property type="match status" value="1"/>
</dbReference>
<dbReference type="AlphaFoldDB" id="R4XCQ5"/>
<evidence type="ECO:0000313" key="11">
    <source>
        <dbReference type="Proteomes" id="UP000013776"/>
    </source>
</evidence>
<dbReference type="InterPro" id="IPR004841">
    <property type="entry name" value="AA-permease/SLC12A_dom"/>
</dbReference>
<feature type="compositionally biased region" description="Low complexity" evidence="7">
    <location>
        <begin position="8"/>
        <end position="21"/>
    </location>
</feature>
<feature type="transmembrane region" description="Helical" evidence="8">
    <location>
        <begin position="191"/>
        <end position="211"/>
    </location>
</feature>
<gene>
    <name evidence="10" type="ORF">TAPDE_000779</name>
</gene>
<reference evidence="10 11" key="1">
    <citation type="journal article" date="2013" name="MBio">
        <title>Genome sequencing of the plant pathogen Taphrina deformans, the causal agent of peach leaf curl.</title>
        <authorList>
            <person name="Cisse O.H."/>
            <person name="Almeida J.M.G.C.F."/>
            <person name="Fonseca A."/>
            <person name="Kumar A.A."/>
            <person name="Salojaervi J."/>
            <person name="Overmyer K."/>
            <person name="Hauser P.M."/>
            <person name="Pagni M."/>
        </authorList>
    </citation>
    <scope>NUCLEOTIDE SEQUENCE [LARGE SCALE GENOMIC DNA]</scope>
    <source>
        <strain evidence="11">PYCC 5710 / ATCC 11124 / CBS 356.35 / IMI 108563 / JCM 9778 / NBRC 8474</strain>
    </source>
</reference>
<evidence type="ECO:0000256" key="8">
    <source>
        <dbReference type="SAM" id="Phobius"/>
    </source>
</evidence>
<comment type="subcellular location">
    <subcellularLocation>
        <location evidence="1">Membrane</location>
        <topology evidence="1">Multi-pass membrane protein</topology>
    </subcellularLocation>
</comment>
<evidence type="ECO:0000256" key="6">
    <source>
        <dbReference type="ARBA" id="ARBA00023136"/>
    </source>
</evidence>
<evidence type="ECO:0000313" key="10">
    <source>
        <dbReference type="EMBL" id="CCG81090.1"/>
    </source>
</evidence>
<dbReference type="EMBL" id="CAHR02000025">
    <property type="protein sequence ID" value="CCG81090.1"/>
    <property type="molecule type" value="Genomic_DNA"/>
</dbReference>
<feature type="domain" description="Amino acid permease/ SLC12A" evidence="9">
    <location>
        <begin position="54"/>
        <end position="519"/>
    </location>
</feature>
<evidence type="ECO:0000256" key="7">
    <source>
        <dbReference type="SAM" id="MobiDB-lite"/>
    </source>
</evidence>
<keyword evidence="6 8" id="KW-0472">Membrane</keyword>
<dbReference type="InterPro" id="IPR050524">
    <property type="entry name" value="APC_YAT"/>
</dbReference>
<evidence type="ECO:0000256" key="4">
    <source>
        <dbReference type="ARBA" id="ARBA00022970"/>
    </source>
</evidence>
<proteinExistence type="predicted"/>
<feature type="transmembrane region" description="Helical" evidence="8">
    <location>
        <begin position="461"/>
        <end position="483"/>
    </location>
</feature>
<evidence type="ECO:0000256" key="5">
    <source>
        <dbReference type="ARBA" id="ARBA00022989"/>
    </source>
</evidence>